<evidence type="ECO:0000256" key="3">
    <source>
        <dbReference type="ARBA" id="ARBA00022679"/>
    </source>
</evidence>
<dbReference type="Gene3D" id="3.30.70.330">
    <property type="match status" value="1"/>
</dbReference>
<feature type="domain" description="Macro" evidence="7">
    <location>
        <begin position="651"/>
        <end position="829"/>
    </location>
</feature>
<gene>
    <name evidence="8" type="ORF">C0Q70_09205</name>
</gene>
<evidence type="ECO:0000313" key="8">
    <source>
        <dbReference type="EMBL" id="PVD29944.1"/>
    </source>
</evidence>
<evidence type="ECO:0000256" key="5">
    <source>
        <dbReference type="ARBA" id="ARBA00023242"/>
    </source>
</evidence>
<dbReference type="InterPro" id="IPR012677">
    <property type="entry name" value="Nucleotide-bd_a/b_plait_sf"/>
</dbReference>
<evidence type="ECO:0000256" key="6">
    <source>
        <dbReference type="SAM" id="MobiDB-lite"/>
    </source>
</evidence>
<keyword evidence="9" id="KW-1185">Reference proteome</keyword>
<keyword evidence="3" id="KW-0808">Transferase</keyword>
<dbReference type="GO" id="GO:0010629">
    <property type="term" value="P:negative regulation of gene expression"/>
    <property type="evidence" value="ECO:0007669"/>
    <property type="project" value="TreeGrafter"/>
</dbReference>
<dbReference type="GO" id="GO:0003714">
    <property type="term" value="F:transcription corepressor activity"/>
    <property type="evidence" value="ECO:0007669"/>
    <property type="project" value="TreeGrafter"/>
</dbReference>
<protein>
    <recommendedName>
        <fullName evidence="7">Macro domain-containing protein</fullName>
    </recommendedName>
</protein>
<dbReference type="EMBL" id="PZQS01000005">
    <property type="protein sequence ID" value="PVD29944.1"/>
    <property type="molecule type" value="Genomic_DNA"/>
</dbReference>
<dbReference type="Gene3D" id="3.40.220.10">
    <property type="entry name" value="Leucine Aminopeptidase, subunit E, domain 1"/>
    <property type="match status" value="2"/>
</dbReference>
<dbReference type="PANTHER" id="PTHR14453">
    <property type="entry name" value="PARP/ZINC FINGER CCCH TYPE DOMAIN CONTAINING PROTEIN"/>
    <property type="match status" value="1"/>
</dbReference>
<dbReference type="InterPro" id="IPR052056">
    <property type="entry name" value="Mono-ARTD/PARP"/>
</dbReference>
<evidence type="ECO:0000259" key="7">
    <source>
        <dbReference type="PROSITE" id="PS51154"/>
    </source>
</evidence>
<dbReference type="STRING" id="400727.A0A2T7P947"/>
<evidence type="ECO:0000313" key="9">
    <source>
        <dbReference type="Proteomes" id="UP000245119"/>
    </source>
</evidence>
<dbReference type="AlphaFoldDB" id="A0A2T7P947"/>
<dbReference type="Pfam" id="PF01661">
    <property type="entry name" value="Macro"/>
    <property type="match status" value="1"/>
</dbReference>
<evidence type="ECO:0000256" key="4">
    <source>
        <dbReference type="ARBA" id="ARBA00023027"/>
    </source>
</evidence>
<keyword evidence="4" id="KW-0520">NAD</keyword>
<dbReference type="Pfam" id="PF23085">
    <property type="entry name" value="RRM_PARP14_3"/>
    <property type="match status" value="1"/>
</dbReference>
<dbReference type="GO" id="GO:0005634">
    <property type="term" value="C:nucleus"/>
    <property type="evidence" value="ECO:0007669"/>
    <property type="project" value="UniProtKB-SubCell"/>
</dbReference>
<evidence type="ECO:0000256" key="1">
    <source>
        <dbReference type="ARBA" id="ARBA00004123"/>
    </source>
</evidence>
<dbReference type="OrthoDB" id="6144392at2759"/>
<dbReference type="GO" id="GO:0016757">
    <property type="term" value="F:glycosyltransferase activity"/>
    <property type="evidence" value="ECO:0007669"/>
    <property type="project" value="UniProtKB-KW"/>
</dbReference>
<accession>A0A2T7P947</accession>
<sequence length="992" mass="110969">MQTSTNKSCIQVRVKHDSLHKFSKDHLLNYLESIWDCSVKELKVACMGNAAIICFTEAQDFTTLQRTCSEKPLEEMVLEVKRTFEGGVILVSNPLPKTTDDCFVYYFKNTRRSGGDQSATIMKRDPAHKFLLVQFSSKEVAEKILQRTHCLEGTQLELKAFDPDLDSLPSEQEPEPAQGNLSAADNEYHARRDLESTSNSLDHNMQCFETQKQQQMTANENCTRYVEGMHRVYRGTIEVLSEVDSDLFQEVSIKEEGDKLLIEDLPDGRIRCEDGTFEAWGLRLAAVIKSYKSSHNAPFFHLVDGDVSSMKTDAIVQYLFHRDDDYAMSASASGTENFEEKGARPKLQAVDICKTPVQRGKSIISQVLQCQAIGVDGTHEPMAVHDASEAIVDGILSYFHQRSCDTEKGFRLQKAVTSNNIFLCSSRPACFKGFEFELEFQHEMDKLNDPDLLIHQYVACKQESLQGRPVETKKTLQKDSIQVISGDICIIQADAIVVPLDSDLDLSKNRVTSSLSYHGGSRVEKTLRGDGWWGDPIGNRMELFEMEGILIGSGGNLKAKHIFYLNLPSWGPGASKVFVQEHNQWYTQRLSPGVYGYMQSCYPHMSGKEYSEMHKERKGRGQRGRHGSETSNNQHYPQQQCTSHGNSAKVFSSHHSFQVESVKLTVKVGDITLEKCDMIVNSTNSKLDLTRGSVAKTIAHRCPHLQTECSKKKYKEQIKKTGLALTPHQDKLPFKRVLHVDLDEFLKNPHEMLYRCLERLRDTSSLCSIAFPLIGKGSGKMENPSVVGTNLAEAVVKFSRKPKQVKDVLLLVNSHELFPQVVEAVEKRLKSLKIIIQPPFKEKIKNQEQRKENKENIPYSSAVSHYSFTDPGQGHKPDQHNTLSRSQDAVSLFIFSDNKEMCQNAIDAIQCSITEQLEGTAQSHFTGNQSYVNDIGSQPSSSEEDPLSGCQCCKISVPASAASGGLADSPTSVWSSKLPQVDPAVGTGYLTG</sequence>
<keyword evidence="5" id="KW-0539">Nucleus</keyword>
<dbReference type="Proteomes" id="UP000245119">
    <property type="component" value="Linkage Group LG5"/>
</dbReference>
<comment type="subcellular location">
    <subcellularLocation>
        <location evidence="1">Nucleus</location>
    </subcellularLocation>
</comment>
<feature type="region of interest" description="Disordered" evidence="6">
    <location>
        <begin position="845"/>
        <end position="883"/>
    </location>
</feature>
<dbReference type="InterPro" id="IPR043472">
    <property type="entry name" value="Macro_dom-like"/>
</dbReference>
<dbReference type="PROSITE" id="PS51154">
    <property type="entry name" value="MACRO"/>
    <property type="match status" value="1"/>
</dbReference>
<evidence type="ECO:0000256" key="2">
    <source>
        <dbReference type="ARBA" id="ARBA00022676"/>
    </source>
</evidence>
<feature type="compositionally biased region" description="Basic and acidic residues" evidence="6">
    <location>
        <begin position="845"/>
        <end position="855"/>
    </location>
</feature>
<feature type="compositionally biased region" description="Basic residues" evidence="6">
    <location>
        <begin position="616"/>
        <end position="625"/>
    </location>
</feature>
<comment type="caution">
    <text evidence="8">The sequence shown here is derived from an EMBL/GenBank/DDBJ whole genome shotgun (WGS) entry which is preliminary data.</text>
</comment>
<feature type="region of interest" description="Disordered" evidence="6">
    <location>
        <begin position="164"/>
        <end position="183"/>
    </location>
</feature>
<dbReference type="GO" id="GO:0005737">
    <property type="term" value="C:cytoplasm"/>
    <property type="evidence" value="ECO:0007669"/>
    <property type="project" value="TreeGrafter"/>
</dbReference>
<name>A0A2T7P947_POMCA</name>
<feature type="compositionally biased region" description="Polar residues" evidence="6">
    <location>
        <begin position="629"/>
        <end position="647"/>
    </location>
</feature>
<feature type="region of interest" description="Disordered" evidence="6">
    <location>
        <begin position="609"/>
        <end position="647"/>
    </location>
</feature>
<feature type="compositionally biased region" description="Polar residues" evidence="6">
    <location>
        <begin position="858"/>
        <end position="867"/>
    </location>
</feature>
<keyword evidence="2" id="KW-0328">Glycosyltransferase</keyword>
<organism evidence="8 9">
    <name type="scientific">Pomacea canaliculata</name>
    <name type="common">Golden apple snail</name>
    <dbReference type="NCBI Taxonomy" id="400727"/>
    <lineage>
        <taxon>Eukaryota</taxon>
        <taxon>Metazoa</taxon>
        <taxon>Spiralia</taxon>
        <taxon>Lophotrochozoa</taxon>
        <taxon>Mollusca</taxon>
        <taxon>Gastropoda</taxon>
        <taxon>Caenogastropoda</taxon>
        <taxon>Architaenioglossa</taxon>
        <taxon>Ampullarioidea</taxon>
        <taxon>Ampullariidae</taxon>
        <taxon>Pomacea</taxon>
    </lineage>
</organism>
<dbReference type="PANTHER" id="PTHR14453:SF67">
    <property type="entry name" value="POLY [ADP-RIBOSE] POLYMERASE"/>
    <property type="match status" value="1"/>
</dbReference>
<proteinExistence type="predicted"/>
<dbReference type="SUPFAM" id="SSF52949">
    <property type="entry name" value="Macro domain-like"/>
    <property type="match status" value="2"/>
</dbReference>
<dbReference type="SMART" id="SM00506">
    <property type="entry name" value="A1pp"/>
    <property type="match status" value="1"/>
</dbReference>
<reference evidence="8 9" key="1">
    <citation type="submission" date="2018-04" db="EMBL/GenBank/DDBJ databases">
        <title>The genome of golden apple snail Pomacea canaliculata provides insight into stress tolerance and invasive adaptation.</title>
        <authorList>
            <person name="Liu C."/>
            <person name="Liu B."/>
            <person name="Ren Y."/>
            <person name="Zhang Y."/>
            <person name="Wang H."/>
            <person name="Li S."/>
            <person name="Jiang F."/>
            <person name="Yin L."/>
            <person name="Zhang G."/>
            <person name="Qian W."/>
            <person name="Fan W."/>
        </authorList>
    </citation>
    <scope>NUCLEOTIDE SEQUENCE [LARGE SCALE GENOMIC DNA]</scope>
    <source>
        <strain evidence="8">SZHN2017</strain>
        <tissue evidence="8">Muscle</tissue>
    </source>
</reference>
<dbReference type="InterPro" id="IPR002589">
    <property type="entry name" value="Macro_dom"/>
</dbReference>